<evidence type="ECO:0000313" key="12">
    <source>
        <dbReference type="EMBL" id="PWN02819.1"/>
    </source>
</evidence>
<protein>
    <submittedName>
        <fullName evidence="12">Preprotein translocase subunit YajC</fullName>
    </submittedName>
</protein>
<feature type="region of interest" description="Disordered" evidence="10">
    <location>
        <begin position="122"/>
        <end position="150"/>
    </location>
</feature>
<evidence type="ECO:0000256" key="5">
    <source>
        <dbReference type="ARBA" id="ARBA00022692"/>
    </source>
</evidence>
<evidence type="ECO:0000256" key="6">
    <source>
        <dbReference type="ARBA" id="ARBA00022927"/>
    </source>
</evidence>
<organism evidence="12 13">
    <name type="scientific">Nocardioides silvaticus</name>
    <dbReference type="NCBI Taxonomy" id="2201891"/>
    <lineage>
        <taxon>Bacteria</taxon>
        <taxon>Bacillati</taxon>
        <taxon>Actinomycetota</taxon>
        <taxon>Actinomycetes</taxon>
        <taxon>Propionibacteriales</taxon>
        <taxon>Nocardioidaceae</taxon>
        <taxon>Nocardioides</taxon>
    </lineage>
</organism>
<feature type="compositionally biased region" description="Low complexity" evidence="10">
    <location>
        <begin position="135"/>
        <end position="144"/>
    </location>
</feature>
<name>A0A316THW3_9ACTN</name>
<dbReference type="PANTHER" id="PTHR33909:SF1">
    <property type="entry name" value="SEC TRANSLOCON ACCESSORY COMPLEX SUBUNIT YAJC"/>
    <property type="match status" value="1"/>
</dbReference>
<evidence type="ECO:0000256" key="2">
    <source>
        <dbReference type="ARBA" id="ARBA00006742"/>
    </source>
</evidence>
<evidence type="ECO:0000313" key="13">
    <source>
        <dbReference type="Proteomes" id="UP000245507"/>
    </source>
</evidence>
<evidence type="ECO:0000256" key="11">
    <source>
        <dbReference type="SAM" id="Phobius"/>
    </source>
</evidence>
<comment type="caution">
    <text evidence="12">The sequence shown here is derived from an EMBL/GenBank/DDBJ whole genome shotgun (WGS) entry which is preliminary data.</text>
</comment>
<sequence>MVRATRAATLARRPARAPCGCPDPVVGRVLEETSEGSLVKEIAPLLWIVAIVAIFWLLILRPAARRQKQIAQVQSSIAPGETVVLTSGIFGTVVATEDATITLEVAPGVHVKVARGAVGSVVREDGEDTAPAEVEAAQDQTTTDADTEER</sequence>
<keyword evidence="13" id="KW-1185">Reference proteome</keyword>
<dbReference type="SMART" id="SM01323">
    <property type="entry name" value="YajC"/>
    <property type="match status" value="1"/>
</dbReference>
<dbReference type="InterPro" id="IPR003849">
    <property type="entry name" value="Preprotein_translocase_YajC"/>
</dbReference>
<dbReference type="GO" id="GO:0005886">
    <property type="term" value="C:plasma membrane"/>
    <property type="evidence" value="ECO:0007669"/>
    <property type="project" value="UniProtKB-SubCell"/>
</dbReference>
<dbReference type="AlphaFoldDB" id="A0A316THW3"/>
<keyword evidence="4" id="KW-1003">Cell membrane</keyword>
<keyword evidence="7 11" id="KW-1133">Transmembrane helix</keyword>
<dbReference type="PANTHER" id="PTHR33909">
    <property type="entry name" value="SEC TRANSLOCON ACCESSORY COMPLEX SUBUNIT YAJC"/>
    <property type="match status" value="1"/>
</dbReference>
<evidence type="ECO:0000256" key="10">
    <source>
        <dbReference type="SAM" id="MobiDB-lite"/>
    </source>
</evidence>
<dbReference type="Proteomes" id="UP000245507">
    <property type="component" value="Unassembled WGS sequence"/>
</dbReference>
<dbReference type="EMBL" id="QGDD01000004">
    <property type="protein sequence ID" value="PWN02819.1"/>
    <property type="molecule type" value="Genomic_DNA"/>
</dbReference>
<evidence type="ECO:0000256" key="9">
    <source>
        <dbReference type="ARBA" id="ARBA00023136"/>
    </source>
</evidence>
<dbReference type="GO" id="GO:0015031">
    <property type="term" value="P:protein transport"/>
    <property type="evidence" value="ECO:0007669"/>
    <property type="project" value="UniProtKB-KW"/>
</dbReference>
<evidence type="ECO:0000256" key="7">
    <source>
        <dbReference type="ARBA" id="ARBA00022989"/>
    </source>
</evidence>
<keyword evidence="9 11" id="KW-0472">Membrane</keyword>
<proteinExistence type="inferred from homology"/>
<reference evidence="12 13" key="1">
    <citation type="submission" date="2018-05" db="EMBL/GenBank/DDBJ databases">
        <title>Nocardioides silvaticus genome.</title>
        <authorList>
            <person name="Li C."/>
            <person name="Wang G."/>
        </authorList>
    </citation>
    <scope>NUCLEOTIDE SEQUENCE [LARGE SCALE GENOMIC DNA]</scope>
    <source>
        <strain evidence="12 13">CCTCC AB 2018079</strain>
    </source>
</reference>
<accession>A0A316THW3</accession>
<comment type="similarity">
    <text evidence="2">Belongs to the YajC family.</text>
</comment>
<evidence type="ECO:0000256" key="4">
    <source>
        <dbReference type="ARBA" id="ARBA00022475"/>
    </source>
</evidence>
<feature type="transmembrane region" description="Helical" evidence="11">
    <location>
        <begin position="42"/>
        <end position="60"/>
    </location>
</feature>
<evidence type="ECO:0000256" key="8">
    <source>
        <dbReference type="ARBA" id="ARBA00023010"/>
    </source>
</evidence>
<dbReference type="NCBIfam" id="TIGR00739">
    <property type="entry name" value="yajC"/>
    <property type="match status" value="1"/>
</dbReference>
<evidence type="ECO:0000256" key="3">
    <source>
        <dbReference type="ARBA" id="ARBA00022448"/>
    </source>
</evidence>
<keyword evidence="6" id="KW-0653">Protein transport</keyword>
<gene>
    <name evidence="12" type="primary">yajC</name>
    <name evidence="12" type="ORF">DJ010_10425</name>
</gene>
<keyword evidence="3" id="KW-0813">Transport</keyword>
<keyword evidence="8" id="KW-0811">Translocation</keyword>
<dbReference type="PRINTS" id="PR01853">
    <property type="entry name" value="YAJCTRNLCASE"/>
</dbReference>
<keyword evidence="5 11" id="KW-0812">Transmembrane</keyword>
<comment type="subcellular location">
    <subcellularLocation>
        <location evidence="1">Cell membrane</location>
        <topology evidence="1">Single-pass membrane protein</topology>
    </subcellularLocation>
</comment>
<dbReference type="Pfam" id="PF02699">
    <property type="entry name" value="YajC"/>
    <property type="match status" value="1"/>
</dbReference>
<evidence type="ECO:0000256" key="1">
    <source>
        <dbReference type="ARBA" id="ARBA00004162"/>
    </source>
</evidence>